<dbReference type="Proteomes" id="UP000006050">
    <property type="component" value="Chromosome"/>
</dbReference>
<dbReference type="InterPro" id="IPR052893">
    <property type="entry name" value="TCS_response_regulator"/>
</dbReference>
<dbReference type="HOGENOM" id="CLU_000445_69_17_10"/>
<evidence type="ECO:0000313" key="4">
    <source>
        <dbReference type="Proteomes" id="UP000006050"/>
    </source>
</evidence>
<dbReference type="RefSeq" id="WP_014773092.1">
    <property type="nucleotide sequence ID" value="NC_018010.1"/>
</dbReference>
<protein>
    <submittedName>
        <fullName evidence="3">CheY-like receiver domain-containing protein</fullName>
    </submittedName>
</protein>
<dbReference type="SMART" id="SM00448">
    <property type="entry name" value="REC"/>
    <property type="match status" value="1"/>
</dbReference>
<gene>
    <name evidence="3" type="ordered locus">Belba_2592</name>
</gene>
<reference evidence="4" key="1">
    <citation type="submission" date="2012-06" db="EMBL/GenBank/DDBJ databases">
        <title>The complete genome of Belliella baltica DSM 15883.</title>
        <authorList>
            <person name="Lucas S."/>
            <person name="Copeland A."/>
            <person name="Lapidus A."/>
            <person name="Goodwin L."/>
            <person name="Pitluck S."/>
            <person name="Peters L."/>
            <person name="Mikhailova N."/>
            <person name="Davenport K."/>
            <person name="Kyrpides N."/>
            <person name="Mavromatis K."/>
            <person name="Pagani I."/>
            <person name="Ivanova N."/>
            <person name="Ovchinnikova G."/>
            <person name="Zeytun A."/>
            <person name="Detter J.C."/>
            <person name="Han C."/>
            <person name="Land M."/>
            <person name="Hauser L."/>
            <person name="Markowitz V."/>
            <person name="Cheng J.-F."/>
            <person name="Hugenholtz P."/>
            <person name="Woyke T."/>
            <person name="Wu D."/>
            <person name="Tindall B."/>
            <person name="Pomrenke H."/>
            <person name="Brambilla E."/>
            <person name="Klenk H.-P."/>
            <person name="Eisen J.A."/>
        </authorList>
    </citation>
    <scope>NUCLEOTIDE SEQUENCE [LARGE SCALE GENOMIC DNA]</scope>
    <source>
        <strain evidence="4">DSM 15883 / CIP 108006 / LMG 21964 / BA134</strain>
    </source>
</reference>
<organism evidence="3 4">
    <name type="scientific">Belliella baltica (strain DSM 15883 / CIP 108006 / LMG 21964 / BA134)</name>
    <dbReference type="NCBI Taxonomy" id="866536"/>
    <lineage>
        <taxon>Bacteria</taxon>
        <taxon>Pseudomonadati</taxon>
        <taxon>Bacteroidota</taxon>
        <taxon>Cytophagia</taxon>
        <taxon>Cytophagales</taxon>
        <taxon>Cyclobacteriaceae</taxon>
        <taxon>Belliella</taxon>
    </lineage>
</organism>
<dbReference type="Gene3D" id="3.40.50.2300">
    <property type="match status" value="1"/>
</dbReference>
<dbReference type="SUPFAM" id="SSF52172">
    <property type="entry name" value="CheY-like"/>
    <property type="match status" value="1"/>
</dbReference>
<dbReference type="CDD" id="cd00156">
    <property type="entry name" value="REC"/>
    <property type="match status" value="1"/>
</dbReference>
<evidence type="ECO:0000259" key="2">
    <source>
        <dbReference type="PROSITE" id="PS50110"/>
    </source>
</evidence>
<dbReference type="PANTHER" id="PTHR44520:SF2">
    <property type="entry name" value="RESPONSE REGULATOR RCP1"/>
    <property type="match status" value="1"/>
</dbReference>
<evidence type="ECO:0000313" key="3">
    <source>
        <dbReference type="EMBL" id="AFL85139.1"/>
    </source>
</evidence>
<dbReference type="InterPro" id="IPR001789">
    <property type="entry name" value="Sig_transdc_resp-reg_receiver"/>
</dbReference>
<dbReference type="EMBL" id="CP003281">
    <property type="protein sequence ID" value="AFL85139.1"/>
    <property type="molecule type" value="Genomic_DNA"/>
</dbReference>
<dbReference type="GO" id="GO:0000160">
    <property type="term" value="P:phosphorelay signal transduction system"/>
    <property type="evidence" value="ECO:0007669"/>
    <property type="project" value="InterPro"/>
</dbReference>
<dbReference type="AlphaFoldDB" id="I3Z7C1"/>
<keyword evidence="4" id="KW-1185">Reference proteome</keyword>
<dbReference type="OrthoDB" id="1524091at2"/>
<dbReference type="Pfam" id="PF00072">
    <property type="entry name" value="Response_reg"/>
    <property type="match status" value="1"/>
</dbReference>
<dbReference type="eggNOG" id="COG0784">
    <property type="taxonomic scope" value="Bacteria"/>
</dbReference>
<evidence type="ECO:0000256" key="1">
    <source>
        <dbReference type="PROSITE-ProRule" id="PRU00169"/>
    </source>
</evidence>
<accession>I3Z7C1</accession>
<feature type="modified residue" description="4-aspartylphosphate" evidence="1">
    <location>
        <position position="59"/>
    </location>
</feature>
<dbReference type="PANTHER" id="PTHR44520">
    <property type="entry name" value="RESPONSE REGULATOR RCP1-RELATED"/>
    <property type="match status" value="1"/>
</dbReference>
<dbReference type="STRING" id="866536.Belba_2592"/>
<sequence>MNFEILIIDDDTSVLYYHEMMVIESGLSLHPKCFNNPTIALEYLNSNQDKSTEFLIFLDLNMPKMSGWEFLERLRKLDLDIFYKVVIVTSSLSQNDKIKSQNYSEIEGFWEKPLTVENCLSFLEKL</sequence>
<proteinExistence type="predicted"/>
<keyword evidence="1" id="KW-0597">Phosphoprotein</keyword>
<feature type="domain" description="Response regulatory" evidence="2">
    <location>
        <begin position="4"/>
        <end position="126"/>
    </location>
</feature>
<dbReference type="PROSITE" id="PS50110">
    <property type="entry name" value="RESPONSE_REGULATORY"/>
    <property type="match status" value="1"/>
</dbReference>
<dbReference type="KEGG" id="bbd:Belba_2592"/>
<dbReference type="InterPro" id="IPR011006">
    <property type="entry name" value="CheY-like_superfamily"/>
</dbReference>
<name>I3Z7C1_BELBD</name>